<evidence type="ECO:0000256" key="1">
    <source>
        <dbReference type="SAM" id="Phobius"/>
    </source>
</evidence>
<reference evidence="2 3" key="1">
    <citation type="journal article" date="2016" name="Nat. Commun.">
        <title>Thousands of microbial genomes shed light on interconnected biogeochemical processes in an aquifer system.</title>
        <authorList>
            <person name="Anantharaman K."/>
            <person name="Brown C.T."/>
            <person name="Hug L.A."/>
            <person name="Sharon I."/>
            <person name="Castelle C.J."/>
            <person name="Probst A.J."/>
            <person name="Thomas B.C."/>
            <person name="Singh A."/>
            <person name="Wilkins M.J."/>
            <person name="Karaoz U."/>
            <person name="Brodie E.L."/>
            <person name="Williams K.H."/>
            <person name="Hubbard S.S."/>
            <person name="Banfield J.F."/>
        </authorList>
    </citation>
    <scope>NUCLEOTIDE SEQUENCE [LARGE SCALE GENOMIC DNA]</scope>
</reference>
<proteinExistence type="predicted"/>
<gene>
    <name evidence="2" type="ORF">A3C94_02175</name>
</gene>
<feature type="transmembrane region" description="Helical" evidence="1">
    <location>
        <begin position="50"/>
        <end position="71"/>
    </location>
</feature>
<evidence type="ECO:0000313" key="2">
    <source>
        <dbReference type="EMBL" id="OGG65030.1"/>
    </source>
</evidence>
<sequence length="193" mass="20649">MTLKGALPILVAAGIFDLARLFFTMFWFFGPALAAAYCTSKASDVVGSLWGLTAAVCVGVAVKAGALVSAVTIPFSVVMADAVALFGFLVLALWILLRNARLLKIVASGMLYLGASFGVGAIPLVGGLIPAFTLTLWKLYRRQIKLEKAAYAKWEKENAAAQQQERNQRMTQATQQAQFVQARAGELAAADVY</sequence>
<evidence type="ECO:0000313" key="3">
    <source>
        <dbReference type="Proteomes" id="UP000177232"/>
    </source>
</evidence>
<dbReference type="STRING" id="1798496.A3C94_02175"/>
<feature type="transmembrane region" description="Helical" evidence="1">
    <location>
        <begin position="78"/>
        <end position="97"/>
    </location>
</feature>
<feature type="transmembrane region" description="Helical" evidence="1">
    <location>
        <begin position="109"/>
        <end position="137"/>
    </location>
</feature>
<keyword evidence="1" id="KW-0472">Membrane</keyword>
<dbReference type="EMBL" id="MFLJ01000003">
    <property type="protein sequence ID" value="OGG65030.1"/>
    <property type="molecule type" value="Genomic_DNA"/>
</dbReference>
<keyword evidence="1" id="KW-1133">Transmembrane helix</keyword>
<name>A0A1F6DUT0_9BACT</name>
<keyword evidence="1" id="KW-0812">Transmembrane</keyword>
<accession>A0A1F6DUT0</accession>
<organism evidence="2 3">
    <name type="scientific">Candidatus Kaiserbacteria bacterium RIFCSPHIGHO2_02_FULL_55_17</name>
    <dbReference type="NCBI Taxonomy" id="1798496"/>
    <lineage>
        <taxon>Bacteria</taxon>
        <taxon>Candidatus Kaiseribacteriota</taxon>
    </lineage>
</organism>
<comment type="caution">
    <text evidence="2">The sequence shown here is derived from an EMBL/GenBank/DDBJ whole genome shotgun (WGS) entry which is preliminary data.</text>
</comment>
<dbReference type="AlphaFoldDB" id="A0A1F6DUT0"/>
<protein>
    <submittedName>
        <fullName evidence="2">Uncharacterized protein</fullName>
    </submittedName>
</protein>
<dbReference type="Proteomes" id="UP000177232">
    <property type="component" value="Unassembled WGS sequence"/>
</dbReference>